<keyword evidence="2" id="KW-1185">Reference proteome</keyword>
<dbReference type="EMBL" id="JAGEPF010000015">
    <property type="protein sequence ID" value="MBO2460660.1"/>
    <property type="molecule type" value="Genomic_DNA"/>
</dbReference>
<dbReference type="RefSeq" id="WP_208244058.1">
    <property type="nucleotide sequence ID" value="NZ_JAGEPF010000015.1"/>
</dbReference>
<dbReference type="InterPro" id="IPR011051">
    <property type="entry name" value="RmlC_Cupin_sf"/>
</dbReference>
<evidence type="ECO:0000313" key="2">
    <source>
        <dbReference type="Proteomes" id="UP000680206"/>
    </source>
</evidence>
<dbReference type="InterPro" id="IPR014710">
    <property type="entry name" value="RmlC-like_jellyroll"/>
</dbReference>
<protein>
    <recommendedName>
        <fullName evidence="3">Homogentisate 1,2-dioxygenase</fullName>
    </recommendedName>
</protein>
<dbReference type="SUPFAM" id="SSF51182">
    <property type="entry name" value="RmlC-like cupins"/>
    <property type="match status" value="2"/>
</dbReference>
<organism evidence="1 2">
    <name type="scientific">Actinomadura violacea</name>
    <dbReference type="NCBI Taxonomy" id="2819934"/>
    <lineage>
        <taxon>Bacteria</taxon>
        <taxon>Bacillati</taxon>
        <taxon>Actinomycetota</taxon>
        <taxon>Actinomycetes</taxon>
        <taxon>Streptosporangiales</taxon>
        <taxon>Thermomonosporaceae</taxon>
        <taxon>Actinomadura</taxon>
    </lineage>
</organism>
<comment type="caution">
    <text evidence="1">The sequence shown here is derived from an EMBL/GenBank/DDBJ whole genome shotgun (WGS) entry which is preliminary data.</text>
</comment>
<reference evidence="1 2" key="1">
    <citation type="submission" date="2021-03" db="EMBL/GenBank/DDBJ databases">
        <title>Actinomadura violae sp. nov., isolated from lichen in Thailand.</title>
        <authorList>
            <person name="Kanchanasin P."/>
            <person name="Saeng-In P."/>
            <person name="Phongsopitanun W."/>
            <person name="Yuki M."/>
            <person name="Kudo T."/>
            <person name="Ohkuma M."/>
            <person name="Tanasupawat S."/>
        </authorList>
    </citation>
    <scope>NUCLEOTIDE SEQUENCE [LARGE SCALE GENOMIC DNA]</scope>
    <source>
        <strain evidence="1 2">LCR2-06</strain>
    </source>
</reference>
<gene>
    <name evidence="1" type="ORF">J4709_24045</name>
</gene>
<proteinExistence type="predicted"/>
<accession>A0ABS3RXE1</accession>
<name>A0ABS3RXE1_9ACTN</name>
<dbReference type="Gene3D" id="2.60.120.10">
    <property type="entry name" value="Jelly Rolls"/>
    <property type="match status" value="1"/>
</dbReference>
<sequence>MGTVKESFEAFPFDAPPRVLQRREEQLLGDPHTPPGAPRMGRDHPPVEVVHFDAEYVRRAFAPPRGVYEGDAMRLEWQTMNGRQPFYHRNCDVDEMSFQVAGVRSLMTEIGSVDLVPGDFSRIPVGVAHDNYGREDIHILFYVPAPVVEAVPAERTSQVVIPPFDGWEPAEINEMVTECLAGPGHDVVLAPADERALLEQAENETDRIQVLRPGGASGTTWLYRSSHVLIGRTAAEASDGRVYRRIRNAEEIQYQISGRRTLVTQRGTVRLEPGDFVKVPVGVAFTSIHHEPSAHLTVVSAREVPQVSEATRTAERLPAAEIEALR</sequence>
<evidence type="ECO:0008006" key="3">
    <source>
        <dbReference type="Google" id="ProtNLM"/>
    </source>
</evidence>
<dbReference type="Proteomes" id="UP000680206">
    <property type="component" value="Unassembled WGS sequence"/>
</dbReference>
<evidence type="ECO:0000313" key="1">
    <source>
        <dbReference type="EMBL" id="MBO2460660.1"/>
    </source>
</evidence>